<protein>
    <submittedName>
        <fullName evidence="1">Uncharacterized protein</fullName>
    </submittedName>
</protein>
<accession>A0ACC0KD52</accession>
<evidence type="ECO:0000313" key="1">
    <source>
        <dbReference type="EMBL" id="KAI8434121.1"/>
    </source>
</evidence>
<proteinExistence type="predicted"/>
<reference evidence="1 2" key="1">
    <citation type="journal article" date="2022" name="Genome Biol. Evol.">
        <title>The Spruce Budworm Genome: Reconstructing the Evolutionary History of Antifreeze Proteins.</title>
        <authorList>
            <person name="Beliveau C."/>
            <person name="Gagne P."/>
            <person name="Picq S."/>
            <person name="Vernygora O."/>
            <person name="Keeling C.I."/>
            <person name="Pinkney K."/>
            <person name="Doucet D."/>
            <person name="Wen F."/>
            <person name="Johnston J.S."/>
            <person name="Maaroufi H."/>
            <person name="Boyle B."/>
            <person name="Laroche J."/>
            <person name="Dewar K."/>
            <person name="Juretic N."/>
            <person name="Blackburn G."/>
            <person name="Nisole A."/>
            <person name="Brunet B."/>
            <person name="Brandao M."/>
            <person name="Lumley L."/>
            <person name="Duan J."/>
            <person name="Quan G."/>
            <person name="Lucarotti C.J."/>
            <person name="Roe A.D."/>
            <person name="Sperling F.A.H."/>
            <person name="Levesque R.C."/>
            <person name="Cusson M."/>
        </authorList>
    </citation>
    <scope>NUCLEOTIDE SEQUENCE [LARGE SCALE GENOMIC DNA]</scope>
    <source>
        <strain evidence="1">Glfc:IPQL:Cfum</strain>
    </source>
</reference>
<gene>
    <name evidence="1" type="ORF">MSG28_012255</name>
</gene>
<evidence type="ECO:0000313" key="2">
    <source>
        <dbReference type="Proteomes" id="UP001064048"/>
    </source>
</evidence>
<keyword evidence="2" id="KW-1185">Reference proteome</keyword>
<organism evidence="1 2">
    <name type="scientific">Choristoneura fumiferana</name>
    <name type="common">Spruce budworm moth</name>
    <name type="synonym">Archips fumiferana</name>
    <dbReference type="NCBI Taxonomy" id="7141"/>
    <lineage>
        <taxon>Eukaryota</taxon>
        <taxon>Metazoa</taxon>
        <taxon>Ecdysozoa</taxon>
        <taxon>Arthropoda</taxon>
        <taxon>Hexapoda</taxon>
        <taxon>Insecta</taxon>
        <taxon>Pterygota</taxon>
        <taxon>Neoptera</taxon>
        <taxon>Endopterygota</taxon>
        <taxon>Lepidoptera</taxon>
        <taxon>Glossata</taxon>
        <taxon>Ditrysia</taxon>
        <taxon>Tortricoidea</taxon>
        <taxon>Tortricidae</taxon>
        <taxon>Tortricinae</taxon>
        <taxon>Choristoneura</taxon>
    </lineage>
</organism>
<dbReference type="EMBL" id="CM046121">
    <property type="protein sequence ID" value="KAI8434121.1"/>
    <property type="molecule type" value="Genomic_DNA"/>
</dbReference>
<sequence>MSRKLRLSYLHSPVLPALPFLWSALAFDIQNSFSRCIFVVESYSQEDFNLQNWYIYRADIGYQRACSSALTLYPGSSFDIVPVDSNFKNKSPVLHVENCLGLESWCVKHVYMYCYSELMDKCFVKPKRKTPKSSVNSERLAQLLNMKIFKPGTSKR</sequence>
<comment type="caution">
    <text evidence="1">The sequence shown here is derived from an EMBL/GenBank/DDBJ whole genome shotgun (WGS) entry which is preliminary data.</text>
</comment>
<dbReference type="Proteomes" id="UP001064048">
    <property type="component" value="Chromosome 21"/>
</dbReference>
<name>A0ACC0KD52_CHOFU</name>